<proteinExistence type="predicted"/>
<evidence type="ECO:0000313" key="3">
    <source>
        <dbReference type="Proteomes" id="UP000602198"/>
    </source>
</evidence>
<dbReference type="InterPro" id="IPR003399">
    <property type="entry name" value="Mce/MlaD"/>
</dbReference>
<comment type="caution">
    <text evidence="2">The sequence shown here is derived from an EMBL/GenBank/DDBJ whole genome shotgun (WGS) entry which is preliminary data.</text>
</comment>
<dbReference type="Proteomes" id="UP000602198">
    <property type="component" value="Unassembled WGS sequence"/>
</dbReference>
<dbReference type="Pfam" id="PF02470">
    <property type="entry name" value="MlaD"/>
    <property type="match status" value="1"/>
</dbReference>
<sequence length="391" mass="42015">MSLRNPLRAFRGTVLPHGRKGRIRALLAVVAVSTGLVVAVTGKQYYDSNNAPISLCAEFRDAVGLYPGNKVTMLGIQIGNVEEIEPRAEGVLVRMTVDRAVRLPQRLGAVTIANSIVTDRRVELGPAYSGGGTFDYRGCIPQDRTKTPVGFTEAMRAVANLSEDLTGKPNDAPLQQQEPNVLGDSLQRIAQQVHDNATPLNGAVRNLSEILGDSAAGANYLLGAILKEFRKISENLDQGVSDGDFLIAAVTDALNIVNRMGPDLVGIVGDIATWVPPIANLIVYKWGRLIMLGLDGFMPVLFQILGHTGNVVDLLESVPEGVRGALRLFDQNLGAGRLQYVPPSFRVDPALARDVCAMAKPWYPPCDRQFAEGETVDLGLVQLMLSAAGGR</sequence>
<dbReference type="EMBL" id="JAERRJ010000013">
    <property type="protein sequence ID" value="MBL1078950.1"/>
    <property type="molecule type" value="Genomic_DNA"/>
</dbReference>
<name>A0ABS1ME74_9NOCA</name>
<evidence type="ECO:0000259" key="1">
    <source>
        <dbReference type="Pfam" id="PF02470"/>
    </source>
</evidence>
<dbReference type="RefSeq" id="WP_201954811.1">
    <property type="nucleotide sequence ID" value="NZ_JAERRJ010000013.1"/>
</dbReference>
<organism evidence="2 3">
    <name type="scientific">Nocardia acididurans</name>
    <dbReference type="NCBI Taxonomy" id="2802282"/>
    <lineage>
        <taxon>Bacteria</taxon>
        <taxon>Bacillati</taxon>
        <taxon>Actinomycetota</taxon>
        <taxon>Actinomycetes</taxon>
        <taxon>Mycobacteriales</taxon>
        <taxon>Nocardiaceae</taxon>
        <taxon>Nocardia</taxon>
    </lineage>
</organism>
<dbReference type="PANTHER" id="PTHR33371:SF4">
    <property type="entry name" value="INTERMEMBRANE PHOSPHOLIPID TRANSPORT SYSTEM BINDING PROTEIN MLAD"/>
    <property type="match status" value="1"/>
</dbReference>
<evidence type="ECO:0000313" key="2">
    <source>
        <dbReference type="EMBL" id="MBL1078950.1"/>
    </source>
</evidence>
<reference evidence="2 3" key="1">
    <citation type="submission" date="2021-01" db="EMBL/GenBank/DDBJ databases">
        <title>WGS of actinomycetes isolated from Thailand.</title>
        <authorList>
            <person name="Thawai C."/>
        </authorList>
    </citation>
    <scope>NUCLEOTIDE SEQUENCE [LARGE SCALE GENOMIC DNA]</scope>
    <source>
        <strain evidence="2 3">LPG 2</strain>
    </source>
</reference>
<dbReference type="PANTHER" id="PTHR33371">
    <property type="entry name" value="INTERMEMBRANE PHOSPHOLIPID TRANSPORT SYSTEM BINDING PROTEIN MLAD-RELATED"/>
    <property type="match status" value="1"/>
</dbReference>
<accession>A0ABS1ME74</accession>
<dbReference type="InterPro" id="IPR052336">
    <property type="entry name" value="MlaD_Phospholipid_Transporter"/>
</dbReference>
<protein>
    <submittedName>
        <fullName evidence="2">MCE family protein</fullName>
    </submittedName>
</protein>
<feature type="domain" description="Mce/MlaD" evidence="1">
    <location>
        <begin position="56"/>
        <end position="126"/>
    </location>
</feature>
<gene>
    <name evidence="2" type="ORF">JK358_31555</name>
</gene>
<keyword evidence="3" id="KW-1185">Reference proteome</keyword>